<dbReference type="NCBIfam" id="TIGR01379">
    <property type="entry name" value="thiL"/>
    <property type="match status" value="1"/>
</dbReference>
<evidence type="ECO:0000259" key="2">
    <source>
        <dbReference type="Pfam" id="PF00586"/>
    </source>
</evidence>
<gene>
    <name evidence="1 3" type="primary">thiL</name>
    <name evidence="3" type="ORF">P4R38_05915</name>
</gene>
<dbReference type="EMBL" id="JAROAV010000021">
    <property type="protein sequence ID" value="MDF8263775.1"/>
    <property type="molecule type" value="Genomic_DNA"/>
</dbReference>
<keyword evidence="1" id="KW-0784">Thiamine biosynthesis</keyword>
<dbReference type="Proteomes" id="UP001528912">
    <property type="component" value="Unassembled WGS sequence"/>
</dbReference>
<feature type="binding site" evidence="1">
    <location>
        <position position="228"/>
    </location>
    <ligand>
        <name>Mg(2+)</name>
        <dbReference type="ChEBI" id="CHEBI:18420"/>
        <label>3</label>
    </ligand>
</feature>
<keyword evidence="1 3" id="KW-0808">Transferase</keyword>
<dbReference type="RefSeq" id="WP_277191428.1">
    <property type="nucleotide sequence ID" value="NZ_JAROAV010000021.1"/>
</dbReference>
<keyword evidence="4" id="KW-1185">Reference proteome</keyword>
<dbReference type="Gene3D" id="3.90.650.10">
    <property type="entry name" value="PurM-like C-terminal domain"/>
    <property type="match status" value="1"/>
</dbReference>
<feature type="binding site" evidence="1">
    <location>
        <position position="69"/>
    </location>
    <ligand>
        <name>substrate</name>
    </ligand>
</feature>
<dbReference type="InterPro" id="IPR036676">
    <property type="entry name" value="PurM-like_C_sf"/>
</dbReference>
<comment type="similarity">
    <text evidence="1">Belongs to the thiamine-monophosphate kinase family.</text>
</comment>
<keyword evidence="1" id="KW-0479">Metal-binding</keyword>
<keyword evidence="1" id="KW-0460">Magnesium</keyword>
<dbReference type="PIRSF" id="PIRSF005303">
    <property type="entry name" value="Thiam_monoph_kin"/>
    <property type="match status" value="1"/>
</dbReference>
<feature type="binding site" evidence="1">
    <location>
        <position position="91"/>
    </location>
    <ligand>
        <name>Mg(2+)</name>
        <dbReference type="ChEBI" id="CHEBI:18420"/>
        <label>3</label>
    </ligand>
</feature>
<comment type="caution">
    <text evidence="1">Lacks conserved residue(s) required for the propagation of feature annotation.</text>
</comment>
<accession>A0ABT6C4Q6</accession>
<feature type="binding site" evidence="1">
    <location>
        <position position="231"/>
    </location>
    <ligand>
        <name>Mg(2+)</name>
        <dbReference type="ChEBI" id="CHEBI:18420"/>
        <label>5</label>
    </ligand>
</feature>
<dbReference type="InterPro" id="IPR036921">
    <property type="entry name" value="PurM-like_N_sf"/>
</dbReference>
<feature type="binding site" evidence="1">
    <location>
        <position position="165"/>
    </location>
    <ligand>
        <name>ATP</name>
        <dbReference type="ChEBI" id="CHEBI:30616"/>
    </ligand>
</feature>
<dbReference type="InterPro" id="IPR006283">
    <property type="entry name" value="ThiL-like"/>
</dbReference>
<feature type="binding site" evidence="1">
    <location>
        <position position="91"/>
    </location>
    <ligand>
        <name>Mg(2+)</name>
        <dbReference type="ChEBI" id="CHEBI:18420"/>
        <label>2</label>
    </ligand>
</feature>
<feature type="binding site" evidence="1">
    <location>
        <position position="230"/>
    </location>
    <ligand>
        <name>ATP</name>
        <dbReference type="ChEBI" id="CHEBI:30616"/>
    </ligand>
</feature>
<keyword evidence="1 3" id="KW-0418">Kinase</keyword>
<feature type="binding site" evidence="1">
    <location>
        <position position="139"/>
    </location>
    <ligand>
        <name>Mg(2+)</name>
        <dbReference type="ChEBI" id="CHEBI:18420"/>
        <label>1</label>
    </ligand>
</feature>
<sequence>MTTTRTSRPAGDAGPTLADLDEDQLLERIFPALPGGPAVLVGPGDDTALLRARSGAVLATTDAMVRGRDWLDEWSTGEDVGRKLVAQNAADIAAMGGRTTALLVTLVADPATSVAWVSDMTTGLAAAAAEAGIAVVGGDLSSAPTGTLALSVTALGELDGEPVLRSGAQVGDQVAVHGTLGWSAAGLLLLQRDSATRAPDLVRYHRAPLPAYEEGPRAAASGATAMLDISDGLVRDAGRIAKASDVRIALDTGLLADDIGRLVPAVGADGARDCVLTGGEEHSLLACFPRAGVPSGWRAVGVVQDGSGVTVDGTVTVGGGWDHFARRATP</sequence>
<keyword evidence="1" id="KW-0547">Nucleotide-binding</keyword>
<feature type="binding site" evidence="1">
    <location>
        <position position="62"/>
    </location>
    <ligand>
        <name>Mg(2+)</name>
        <dbReference type="ChEBI" id="CHEBI:18420"/>
        <label>1</label>
    </ligand>
</feature>
<reference evidence="3 4" key="1">
    <citation type="submission" date="2023-03" db="EMBL/GenBank/DDBJ databases">
        <title>YIM 133296 draft genome.</title>
        <authorList>
            <person name="Xiong L."/>
        </authorList>
    </citation>
    <scope>NUCLEOTIDE SEQUENCE [LARGE SCALE GENOMIC DNA]</scope>
    <source>
        <strain evidence="3 4">YIM 133296</strain>
    </source>
</reference>
<feature type="binding site" evidence="1">
    <location>
        <position position="91"/>
    </location>
    <ligand>
        <name>Mg(2+)</name>
        <dbReference type="ChEBI" id="CHEBI:18420"/>
        <label>4</label>
    </ligand>
</feature>
<comment type="function">
    <text evidence="1">Catalyzes the ATP-dependent phosphorylation of thiamine-monophosphate (TMP) to form thiamine-pyrophosphate (TPP), the active form of vitamin B1.</text>
</comment>
<feature type="binding site" evidence="1">
    <location>
        <position position="280"/>
    </location>
    <ligand>
        <name>substrate</name>
    </ligand>
</feature>
<comment type="catalytic activity">
    <reaction evidence="1">
        <text>thiamine phosphate + ATP = thiamine diphosphate + ADP</text>
        <dbReference type="Rhea" id="RHEA:15913"/>
        <dbReference type="ChEBI" id="CHEBI:30616"/>
        <dbReference type="ChEBI" id="CHEBI:37575"/>
        <dbReference type="ChEBI" id="CHEBI:58937"/>
        <dbReference type="ChEBI" id="CHEBI:456216"/>
        <dbReference type="EC" id="2.7.4.16"/>
    </reaction>
</comment>
<dbReference type="SUPFAM" id="SSF56042">
    <property type="entry name" value="PurM C-terminal domain-like"/>
    <property type="match status" value="1"/>
</dbReference>
<dbReference type="EC" id="2.7.4.16" evidence="1"/>
<comment type="miscellaneous">
    <text evidence="1">Reaction mechanism of ThiL seems to utilize a direct, inline transfer of the gamma-phosphate of ATP to TMP rather than a phosphorylated enzyme intermediate.</text>
</comment>
<name>A0ABT6C4Q6_9MICO</name>
<evidence type="ECO:0000256" key="1">
    <source>
        <dbReference type="HAMAP-Rule" id="MF_02128"/>
    </source>
</evidence>
<organism evidence="3 4">
    <name type="scientific">Luteipulveratus flavus</name>
    <dbReference type="NCBI Taxonomy" id="3031728"/>
    <lineage>
        <taxon>Bacteria</taxon>
        <taxon>Bacillati</taxon>
        <taxon>Actinomycetota</taxon>
        <taxon>Actinomycetes</taxon>
        <taxon>Micrococcales</taxon>
        <taxon>Dermacoccaceae</taxon>
        <taxon>Luteipulveratus</taxon>
    </lineage>
</organism>
<dbReference type="HAMAP" id="MF_02128">
    <property type="entry name" value="TMP_kinase"/>
    <property type="match status" value="1"/>
</dbReference>
<dbReference type="CDD" id="cd02194">
    <property type="entry name" value="ThiL"/>
    <property type="match status" value="1"/>
</dbReference>
<dbReference type="PANTHER" id="PTHR30270:SF0">
    <property type="entry name" value="THIAMINE-MONOPHOSPHATE KINASE"/>
    <property type="match status" value="1"/>
</dbReference>
<dbReference type="GO" id="GO:0009030">
    <property type="term" value="F:thiamine-phosphate kinase activity"/>
    <property type="evidence" value="ECO:0007669"/>
    <property type="project" value="UniProtKB-EC"/>
</dbReference>
<feature type="binding site" evidence="1">
    <location>
        <begin position="138"/>
        <end position="139"/>
    </location>
    <ligand>
        <name>ATP</name>
        <dbReference type="ChEBI" id="CHEBI:30616"/>
    </ligand>
</feature>
<feature type="domain" description="PurM-like N-terminal" evidence="2">
    <location>
        <begin position="44"/>
        <end position="157"/>
    </location>
</feature>
<evidence type="ECO:0000313" key="3">
    <source>
        <dbReference type="EMBL" id="MDF8263775.1"/>
    </source>
</evidence>
<evidence type="ECO:0000313" key="4">
    <source>
        <dbReference type="Proteomes" id="UP001528912"/>
    </source>
</evidence>
<feature type="binding site" evidence="1">
    <location>
        <position position="61"/>
    </location>
    <ligand>
        <name>Mg(2+)</name>
        <dbReference type="ChEBI" id="CHEBI:18420"/>
        <label>1</label>
    </ligand>
</feature>
<comment type="caution">
    <text evidence="3">The sequence shown here is derived from an EMBL/GenBank/DDBJ whole genome shotgun (WGS) entry which is preliminary data.</text>
</comment>
<proteinExistence type="inferred from homology"/>
<keyword evidence="1" id="KW-0067">ATP-binding</keyword>
<dbReference type="SUPFAM" id="SSF55326">
    <property type="entry name" value="PurM N-terminal domain-like"/>
    <property type="match status" value="1"/>
</dbReference>
<feature type="binding site" evidence="1">
    <location>
        <position position="46"/>
    </location>
    <ligand>
        <name>Mg(2+)</name>
        <dbReference type="ChEBI" id="CHEBI:18420"/>
        <label>3</label>
    </ligand>
</feature>
<feature type="binding site" evidence="1">
    <location>
        <position position="321"/>
    </location>
    <ligand>
        <name>substrate</name>
    </ligand>
</feature>
<comment type="pathway">
    <text evidence="1">Cofactor biosynthesis; thiamine diphosphate biosynthesis; thiamine diphosphate from thiamine phosphate: step 1/1.</text>
</comment>
<dbReference type="Pfam" id="PF00586">
    <property type="entry name" value="AIRS"/>
    <property type="match status" value="1"/>
</dbReference>
<protein>
    <recommendedName>
        <fullName evidence="1">Thiamine-monophosphate kinase</fullName>
        <shortName evidence="1">TMP kinase</shortName>
        <shortName evidence="1">Thiamine-phosphate kinase</shortName>
        <ecNumber evidence="1">2.7.4.16</ecNumber>
    </recommendedName>
</protein>
<dbReference type="Gene3D" id="3.30.1330.10">
    <property type="entry name" value="PurM-like, N-terminal domain"/>
    <property type="match status" value="1"/>
</dbReference>
<dbReference type="InterPro" id="IPR016188">
    <property type="entry name" value="PurM-like_N"/>
</dbReference>
<feature type="binding site" evidence="1">
    <location>
        <position position="62"/>
    </location>
    <ligand>
        <name>Mg(2+)</name>
        <dbReference type="ChEBI" id="CHEBI:18420"/>
        <label>2</label>
    </ligand>
</feature>
<feature type="binding site" evidence="1">
    <location>
        <position position="46"/>
    </location>
    <ligand>
        <name>Mg(2+)</name>
        <dbReference type="ChEBI" id="CHEBI:18420"/>
        <label>4</label>
    </ligand>
</feature>
<feature type="binding site" evidence="1">
    <location>
        <position position="60"/>
    </location>
    <ligand>
        <name>Mg(2+)</name>
        <dbReference type="ChEBI" id="CHEBI:18420"/>
        <label>4</label>
    </ligand>
</feature>
<dbReference type="PANTHER" id="PTHR30270">
    <property type="entry name" value="THIAMINE-MONOPHOSPHATE KINASE"/>
    <property type="match status" value="1"/>
</dbReference>